<evidence type="ECO:0000256" key="1">
    <source>
        <dbReference type="ARBA" id="ARBA00004236"/>
    </source>
</evidence>
<dbReference type="SUPFAM" id="SSF54452">
    <property type="entry name" value="MHC antigen-recognition domain"/>
    <property type="match status" value="1"/>
</dbReference>
<reference evidence="9" key="2">
    <citation type="submission" date="2025-08" db="UniProtKB">
        <authorList>
            <consortium name="Ensembl"/>
        </authorList>
    </citation>
    <scope>IDENTIFICATION</scope>
</reference>
<dbReference type="AlphaFoldDB" id="A0A7N4P0I7"/>
<evidence type="ECO:0000256" key="3">
    <source>
        <dbReference type="ARBA" id="ARBA00022729"/>
    </source>
</evidence>
<dbReference type="FunFam" id="3.30.500.10:FF:000003">
    <property type="entry name" value="IgG receptor FcRn large subunit p51"/>
    <property type="match status" value="1"/>
</dbReference>
<dbReference type="InterPro" id="IPR037055">
    <property type="entry name" value="MHC_I-like_Ag-recog_sf"/>
</dbReference>
<keyword evidence="3" id="KW-0732">Signal</keyword>
<comment type="subcellular location">
    <subcellularLocation>
        <location evidence="1">Cell membrane</location>
    </subcellularLocation>
</comment>
<dbReference type="Proteomes" id="UP000007648">
    <property type="component" value="Unassembled WGS sequence"/>
</dbReference>
<dbReference type="SUPFAM" id="SSF48726">
    <property type="entry name" value="Immunoglobulin"/>
    <property type="match status" value="1"/>
</dbReference>
<dbReference type="GO" id="GO:0005615">
    <property type="term" value="C:extracellular space"/>
    <property type="evidence" value="ECO:0007669"/>
    <property type="project" value="TreeGrafter"/>
</dbReference>
<keyword evidence="7" id="KW-0812">Transmembrane</keyword>
<keyword evidence="4 7" id="KW-0472">Membrane</keyword>
<evidence type="ECO:0000313" key="9">
    <source>
        <dbReference type="Ensembl" id="ENSSHAP00000031246.1"/>
    </source>
</evidence>
<accession>A0A7N4P0I7</accession>
<name>A0A7N4P0I7_SARHA</name>
<evidence type="ECO:0000256" key="4">
    <source>
        <dbReference type="ARBA" id="ARBA00023136"/>
    </source>
</evidence>
<dbReference type="PANTHER" id="PTHR16675:SF67">
    <property type="entry name" value="IG-LIKE DOMAIN-CONTAINING PROTEIN"/>
    <property type="match status" value="1"/>
</dbReference>
<dbReference type="InterPro" id="IPR011161">
    <property type="entry name" value="MHC_I-like_Ag-recog"/>
</dbReference>
<keyword evidence="6" id="KW-0325">Glycoprotein</keyword>
<dbReference type="GeneTree" id="ENSGT01120000271825"/>
<dbReference type="InterPro" id="IPR003597">
    <property type="entry name" value="Ig_C1-set"/>
</dbReference>
<dbReference type="InterPro" id="IPR007110">
    <property type="entry name" value="Ig-like_dom"/>
</dbReference>
<keyword evidence="7" id="KW-1133">Transmembrane helix</keyword>
<proteinExistence type="predicted"/>
<evidence type="ECO:0000259" key="8">
    <source>
        <dbReference type="PROSITE" id="PS50835"/>
    </source>
</evidence>
<dbReference type="InterPro" id="IPR011162">
    <property type="entry name" value="MHC_I/II-like_Ag-recog"/>
</dbReference>
<keyword evidence="2" id="KW-1003">Cell membrane</keyword>
<protein>
    <recommendedName>
        <fullName evidence="8">Ig-like domain-containing protein</fullName>
    </recommendedName>
</protein>
<dbReference type="InterPro" id="IPR050208">
    <property type="entry name" value="MHC_class-I_related"/>
</dbReference>
<keyword evidence="10" id="KW-1185">Reference proteome</keyword>
<dbReference type="Pfam" id="PF00129">
    <property type="entry name" value="MHC_I"/>
    <property type="match status" value="1"/>
</dbReference>
<feature type="transmembrane region" description="Helical" evidence="7">
    <location>
        <begin position="318"/>
        <end position="341"/>
    </location>
</feature>
<dbReference type="PROSITE" id="PS50835">
    <property type="entry name" value="IG_LIKE"/>
    <property type="match status" value="1"/>
</dbReference>
<dbReference type="Pfam" id="PF07654">
    <property type="entry name" value="C1-set"/>
    <property type="match status" value="1"/>
</dbReference>
<dbReference type="GO" id="GO:0009897">
    <property type="term" value="C:external side of plasma membrane"/>
    <property type="evidence" value="ECO:0007669"/>
    <property type="project" value="TreeGrafter"/>
</dbReference>
<feature type="domain" description="Ig-like" evidence="8">
    <location>
        <begin position="203"/>
        <end position="298"/>
    </location>
</feature>
<evidence type="ECO:0000256" key="6">
    <source>
        <dbReference type="ARBA" id="ARBA00023180"/>
    </source>
</evidence>
<keyword evidence="5" id="KW-1015">Disulfide bond</keyword>
<sequence>MSDVGLELTLNPLISSLLISSYPVAYHKHVIQFITVGTENSLFDYFIVDFLDDVQVLSYDKHTQQLKAKEDWVVQALGAKFIAKTQQKLLDHEKDFLWFLKKLMLNETKRDVNHTVQIFALCEIESDSHIGNEIQIAVDGHEFSVLDDEMGLWIALMSEAQSFLPVLTSTLWTTQRELYMQEYCIDTMKKILQHSVIKKNVPPEVTVSQYETVDGITTLSCSATGFYPRSILLHWQNGKNIIMAGKQSSSGVLPNADSTFYQRITIELLPEDMGTDYDCVVDHIELGQLEDFYSHYLSSFYTPLDAAVQVKYPKKRSWTVTITILSVVILVLSCTASFIVWKKMKTGVYMEVSLKEIGYTNISSTL</sequence>
<organism evidence="9 10">
    <name type="scientific">Sarcophilus harrisii</name>
    <name type="common">Tasmanian devil</name>
    <name type="synonym">Sarcophilus laniarius</name>
    <dbReference type="NCBI Taxonomy" id="9305"/>
    <lineage>
        <taxon>Eukaryota</taxon>
        <taxon>Metazoa</taxon>
        <taxon>Chordata</taxon>
        <taxon>Craniata</taxon>
        <taxon>Vertebrata</taxon>
        <taxon>Euteleostomi</taxon>
        <taxon>Mammalia</taxon>
        <taxon>Metatheria</taxon>
        <taxon>Dasyuromorphia</taxon>
        <taxon>Dasyuridae</taxon>
        <taxon>Sarcophilus</taxon>
    </lineage>
</organism>
<dbReference type="Ensembl" id="ENSSHAT00000048423.1">
    <property type="protein sequence ID" value="ENSSHAP00000031246.1"/>
    <property type="gene ID" value="ENSSHAG00000003889.2"/>
</dbReference>
<evidence type="ECO:0000256" key="2">
    <source>
        <dbReference type="ARBA" id="ARBA00022475"/>
    </source>
</evidence>
<evidence type="ECO:0000313" key="10">
    <source>
        <dbReference type="Proteomes" id="UP000007648"/>
    </source>
</evidence>
<evidence type="ECO:0000256" key="7">
    <source>
        <dbReference type="SAM" id="Phobius"/>
    </source>
</evidence>
<dbReference type="InterPro" id="IPR013783">
    <property type="entry name" value="Ig-like_fold"/>
</dbReference>
<reference evidence="9 10" key="1">
    <citation type="journal article" date="2011" name="Proc. Natl. Acad. Sci. U.S.A.">
        <title>Genetic diversity and population structure of the endangered marsupial Sarcophilus harrisii (Tasmanian devil).</title>
        <authorList>
            <person name="Miller W."/>
            <person name="Hayes V.M."/>
            <person name="Ratan A."/>
            <person name="Petersen D.C."/>
            <person name="Wittekindt N.E."/>
            <person name="Miller J."/>
            <person name="Walenz B."/>
            <person name="Knight J."/>
            <person name="Qi J."/>
            <person name="Zhao F."/>
            <person name="Wang Q."/>
            <person name="Bedoya-Reina O.C."/>
            <person name="Katiyar N."/>
            <person name="Tomsho L.P."/>
            <person name="Kasson L.M."/>
            <person name="Hardie R.A."/>
            <person name="Woodbridge P."/>
            <person name="Tindall E.A."/>
            <person name="Bertelsen M.F."/>
            <person name="Dixon D."/>
            <person name="Pyecroft S."/>
            <person name="Helgen K.M."/>
            <person name="Lesk A.M."/>
            <person name="Pringle T.H."/>
            <person name="Patterson N."/>
            <person name="Zhang Y."/>
            <person name="Kreiss A."/>
            <person name="Woods G.M."/>
            <person name="Jones M.E."/>
            <person name="Schuster S.C."/>
        </authorList>
    </citation>
    <scope>NUCLEOTIDE SEQUENCE [LARGE SCALE GENOMIC DNA]</scope>
</reference>
<dbReference type="InParanoid" id="A0A7N4P0I7"/>
<dbReference type="PANTHER" id="PTHR16675">
    <property type="entry name" value="MHC CLASS I-RELATED"/>
    <property type="match status" value="1"/>
</dbReference>
<dbReference type="GO" id="GO:0006955">
    <property type="term" value="P:immune response"/>
    <property type="evidence" value="ECO:0007669"/>
    <property type="project" value="TreeGrafter"/>
</dbReference>
<dbReference type="Gene3D" id="2.60.40.10">
    <property type="entry name" value="Immunoglobulins"/>
    <property type="match status" value="1"/>
</dbReference>
<dbReference type="SMART" id="SM00407">
    <property type="entry name" value="IGc1"/>
    <property type="match status" value="1"/>
</dbReference>
<dbReference type="InterPro" id="IPR036179">
    <property type="entry name" value="Ig-like_dom_sf"/>
</dbReference>
<reference evidence="9" key="3">
    <citation type="submission" date="2025-09" db="UniProtKB">
        <authorList>
            <consortium name="Ensembl"/>
        </authorList>
    </citation>
    <scope>IDENTIFICATION</scope>
</reference>
<dbReference type="Gene3D" id="3.30.500.10">
    <property type="entry name" value="MHC class I-like antigen recognition-like"/>
    <property type="match status" value="1"/>
</dbReference>
<evidence type="ECO:0000256" key="5">
    <source>
        <dbReference type="ARBA" id="ARBA00023157"/>
    </source>
</evidence>